<dbReference type="SUPFAM" id="SSF52540">
    <property type="entry name" value="P-loop containing nucleoside triphosphate hydrolases"/>
    <property type="match status" value="1"/>
</dbReference>
<dbReference type="EMBL" id="UOEM01000118">
    <property type="protein sequence ID" value="VAW18736.1"/>
    <property type="molecule type" value="Genomic_DNA"/>
</dbReference>
<evidence type="ECO:0000313" key="9">
    <source>
        <dbReference type="EMBL" id="VAW18736.1"/>
    </source>
</evidence>
<organism evidence="9">
    <name type="scientific">hydrothermal vent metagenome</name>
    <dbReference type="NCBI Taxonomy" id="652676"/>
    <lineage>
        <taxon>unclassified sequences</taxon>
        <taxon>metagenomes</taxon>
        <taxon>ecological metagenomes</taxon>
    </lineage>
</organism>
<feature type="domain" description="ABC transporter" evidence="8">
    <location>
        <begin position="11"/>
        <end position="241"/>
    </location>
</feature>
<sequence length="361" mass="39554">MTPDKRKAVPVVIEDLNLSFGDTHVLKGVDLSIEGGEFFAFLGPSGSGKSTLLRAIAGFGPSPSGRILIGGESIADLPPWKRDVGMVFQSYALWPHMTVRKNVAFGLEERRLPKAQITTRVDQALDMVGLRDLADRRPSQLSGGQQQRIALARTIVVEPKVLLLDEPLSNLDANLRIQMRRDIRELQQNLNLTTIFVTHDQEEANTTSDRLAVLDAGVIQQVGTPMELYDTPRNLFVAKFLGTANVIDGVIEERGGELSFRSNSGIELGLDVKERGAGSIVFRPQNVSIVSTGTPATDTQSRLSGDVRHMEFLGSIIRYAVDVDTDMVLIDHPHTQGEATFNTGVRVDLLVERNHIQVVSA</sequence>
<dbReference type="Gene3D" id="2.40.50.100">
    <property type="match status" value="1"/>
</dbReference>
<dbReference type="InterPro" id="IPR017871">
    <property type="entry name" value="ABC_transporter-like_CS"/>
</dbReference>
<dbReference type="InterPro" id="IPR013611">
    <property type="entry name" value="Transp-assoc_OB_typ2"/>
</dbReference>
<dbReference type="GO" id="GO:0022857">
    <property type="term" value="F:transmembrane transporter activity"/>
    <property type="evidence" value="ECO:0007669"/>
    <property type="project" value="InterPro"/>
</dbReference>
<protein>
    <submittedName>
        <fullName evidence="9">Molybdenum transport ATP-binding protein ModC (TC 3.A.1.8.1)</fullName>
    </submittedName>
</protein>
<dbReference type="GO" id="GO:0043190">
    <property type="term" value="C:ATP-binding cassette (ABC) transporter complex"/>
    <property type="evidence" value="ECO:0007669"/>
    <property type="project" value="InterPro"/>
</dbReference>
<dbReference type="InterPro" id="IPR008995">
    <property type="entry name" value="Mo/tungstate-bd_C_term_dom"/>
</dbReference>
<evidence type="ECO:0000256" key="2">
    <source>
        <dbReference type="ARBA" id="ARBA00022475"/>
    </source>
</evidence>
<evidence type="ECO:0000256" key="1">
    <source>
        <dbReference type="ARBA" id="ARBA00022448"/>
    </source>
</evidence>
<reference evidence="9" key="1">
    <citation type="submission" date="2018-06" db="EMBL/GenBank/DDBJ databases">
        <authorList>
            <person name="Zhirakovskaya E."/>
        </authorList>
    </citation>
    <scope>NUCLEOTIDE SEQUENCE</scope>
</reference>
<dbReference type="PROSITE" id="PS00211">
    <property type="entry name" value="ABC_TRANSPORTER_1"/>
    <property type="match status" value="1"/>
</dbReference>
<dbReference type="InterPro" id="IPR003593">
    <property type="entry name" value="AAA+_ATPase"/>
</dbReference>
<keyword evidence="2" id="KW-1003">Cell membrane</keyword>
<keyword evidence="4" id="KW-0547">Nucleotide-binding</keyword>
<evidence type="ECO:0000256" key="6">
    <source>
        <dbReference type="ARBA" id="ARBA00022967"/>
    </source>
</evidence>
<dbReference type="PANTHER" id="PTHR42781">
    <property type="entry name" value="SPERMIDINE/PUTRESCINE IMPORT ATP-BINDING PROTEIN POTA"/>
    <property type="match status" value="1"/>
</dbReference>
<dbReference type="PANTHER" id="PTHR42781:SF1">
    <property type="entry name" value="THIAMINE IMPORT ATP-BINDING PROTEIN THIQ"/>
    <property type="match status" value="1"/>
</dbReference>
<dbReference type="InterPro" id="IPR003439">
    <property type="entry name" value="ABC_transporter-like_ATP-bd"/>
</dbReference>
<dbReference type="GO" id="GO:0005524">
    <property type="term" value="F:ATP binding"/>
    <property type="evidence" value="ECO:0007669"/>
    <property type="project" value="UniProtKB-KW"/>
</dbReference>
<dbReference type="Pfam" id="PF00005">
    <property type="entry name" value="ABC_tran"/>
    <property type="match status" value="1"/>
</dbReference>
<dbReference type="Pfam" id="PF08402">
    <property type="entry name" value="TOBE_2"/>
    <property type="match status" value="1"/>
</dbReference>
<keyword evidence="7" id="KW-0472">Membrane</keyword>
<gene>
    <name evidence="9" type="ORF">MNBD_ALPHA09-1623</name>
</gene>
<dbReference type="InterPro" id="IPR027417">
    <property type="entry name" value="P-loop_NTPase"/>
</dbReference>
<keyword evidence="1" id="KW-0813">Transport</keyword>
<evidence type="ECO:0000259" key="8">
    <source>
        <dbReference type="PROSITE" id="PS50893"/>
    </source>
</evidence>
<name>A0A3B0UGJ4_9ZZZZ</name>
<dbReference type="SUPFAM" id="SSF50331">
    <property type="entry name" value="MOP-like"/>
    <property type="match status" value="1"/>
</dbReference>
<dbReference type="FunFam" id="3.40.50.300:FF:000042">
    <property type="entry name" value="Maltose/maltodextrin ABC transporter, ATP-binding protein"/>
    <property type="match status" value="1"/>
</dbReference>
<dbReference type="InterPro" id="IPR050093">
    <property type="entry name" value="ABC_SmlMolc_Importer"/>
</dbReference>
<keyword evidence="6" id="KW-1278">Translocase</keyword>
<proteinExistence type="predicted"/>
<dbReference type="SMART" id="SM00382">
    <property type="entry name" value="AAA"/>
    <property type="match status" value="1"/>
</dbReference>
<keyword evidence="3" id="KW-0997">Cell inner membrane</keyword>
<evidence type="ECO:0000256" key="5">
    <source>
        <dbReference type="ARBA" id="ARBA00022840"/>
    </source>
</evidence>
<dbReference type="AlphaFoldDB" id="A0A3B0UGJ4"/>
<evidence type="ECO:0000256" key="7">
    <source>
        <dbReference type="ARBA" id="ARBA00023136"/>
    </source>
</evidence>
<keyword evidence="5 9" id="KW-0067">ATP-binding</keyword>
<dbReference type="PROSITE" id="PS50893">
    <property type="entry name" value="ABC_TRANSPORTER_2"/>
    <property type="match status" value="1"/>
</dbReference>
<dbReference type="Gene3D" id="3.40.50.300">
    <property type="entry name" value="P-loop containing nucleotide triphosphate hydrolases"/>
    <property type="match status" value="1"/>
</dbReference>
<dbReference type="GO" id="GO:0016887">
    <property type="term" value="F:ATP hydrolysis activity"/>
    <property type="evidence" value="ECO:0007669"/>
    <property type="project" value="InterPro"/>
</dbReference>
<evidence type="ECO:0000256" key="4">
    <source>
        <dbReference type="ARBA" id="ARBA00022741"/>
    </source>
</evidence>
<evidence type="ECO:0000256" key="3">
    <source>
        <dbReference type="ARBA" id="ARBA00022519"/>
    </source>
</evidence>
<accession>A0A3B0UGJ4</accession>